<keyword evidence="3" id="KW-0614">Plasmid</keyword>
<evidence type="ECO:0000313" key="3">
    <source>
        <dbReference type="EMBL" id="CAA2140811.1"/>
    </source>
</evidence>
<gene>
    <name evidence="3" type="ORF">MBLL_02314</name>
</gene>
<proteinExistence type="predicted"/>
<dbReference type="AlphaFoldDB" id="A0A679K836"/>
<keyword evidence="2" id="KW-0732">Signal</keyword>
<dbReference type="EMBL" id="LR743510">
    <property type="protein sequence ID" value="CAA2140811.1"/>
    <property type="molecule type" value="Genomic_DNA"/>
</dbReference>
<feature type="signal peptide" evidence="2">
    <location>
        <begin position="1"/>
        <end position="22"/>
    </location>
</feature>
<organism evidence="3">
    <name type="scientific">Methylobacterium bullatum</name>
    <dbReference type="NCBI Taxonomy" id="570505"/>
    <lineage>
        <taxon>Bacteria</taxon>
        <taxon>Pseudomonadati</taxon>
        <taxon>Pseudomonadota</taxon>
        <taxon>Alphaproteobacteria</taxon>
        <taxon>Hyphomicrobiales</taxon>
        <taxon>Methylobacteriaceae</taxon>
        <taxon>Methylobacterium</taxon>
    </lineage>
</organism>
<dbReference type="RefSeq" id="WP_339160915.1">
    <property type="nucleotide sequence ID" value="NZ_LR743510.1"/>
</dbReference>
<protein>
    <submittedName>
        <fullName evidence="3">Uncharacterized protein</fullName>
    </submittedName>
</protein>
<feature type="chain" id="PRO_5025512287" evidence="2">
    <location>
        <begin position="23"/>
        <end position="129"/>
    </location>
</feature>
<name>A0A679K836_9HYPH</name>
<geneLocation type="plasmid" evidence="3">
    <name>1</name>
</geneLocation>
<reference evidence="3" key="1">
    <citation type="submission" date="2019-12" db="EMBL/GenBank/DDBJ databases">
        <authorList>
            <person name="Cremers G."/>
        </authorList>
    </citation>
    <scope>NUCLEOTIDE SEQUENCE</scope>
    <source>
        <strain evidence="3">Mbul2</strain>
        <plasmid evidence="3">1</plasmid>
    </source>
</reference>
<feature type="region of interest" description="Disordered" evidence="1">
    <location>
        <begin position="26"/>
        <end position="63"/>
    </location>
</feature>
<evidence type="ECO:0000256" key="1">
    <source>
        <dbReference type="SAM" id="MobiDB-lite"/>
    </source>
</evidence>
<accession>A0A679K836</accession>
<evidence type="ECO:0000256" key="2">
    <source>
        <dbReference type="SAM" id="SignalP"/>
    </source>
</evidence>
<sequence>MPIAPRAVALVIAMALAGAAQGGPLLLPAANTPVQAPPASRDEAGIPTTSSFSESNEASSRRQTVFNERIARRGERAIASLCTGCRTDGSRQKQRVAGRVTPVAGAVMPDAESIYSRKSGFDPARAGNQ</sequence>